<dbReference type="GO" id="GO:0015689">
    <property type="term" value="P:molybdate ion transport"/>
    <property type="evidence" value="ECO:0007669"/>
    <property type="project" value="InterPro"/>
</dbReference>
<keyword evidence="2" id="KW-0479">Metal-binding</keyword>
<name>B4S9I4_PROA2</name>
<dbReference type="InterPro" id="IPR050682">
    <property type="entry name" value="ModA/WtpA"/>
</dbReference>
<dbReference type="SUPFAM" id="SSF53850">
    <property type="entry name" value="Periplasmic binding protein-like II"/>
    <property type="match status" value="1"/>
</dbReference>
<evidence type="ECO:0000313" key="6">
    <source>
        <dbReference type="Proteomes" id="UP000002725"/>
    </source>
</evidence>
<organism evidence="5 6">
    <name type="scientific">Prosthecochloris aestuarii (strain DSM 271 / SK 413)</name>
    <dbReference type="NCBI Taxonomy" id="290512"/>
    <lineage>
        <taxon>Bacteria</taxon>
        <taxon>Pseudomonadati</taxon>
        <taxon>Chlorobiota</taxon>
        <taxon>Chlorobiia</taxon>
        <taxon>Chlorobiales</taxon>
        <taxon>Chlorobiaceae</taxon>
        <taxon>Prosthecochloris</taxon>
    </lineage>
</organism>
<dbReference type="PANTHER" id="PTHR30632">
    <property type="entry name" value="MOLYBDATE-BINDING PERIPLASMIC PROTEIN"/>
    <property type="match status" value="1"/>
</dbReference>
<dbReference type="Pfam" id="PF13531">
    <property type="entry name" value="SBP_bac_11"/>
    <property type="match status" value="1"/>
</dbReference>
<evidence type="ECO:0000256" key="1">
    <source>
        <dbReference type="ARBA" id="ARBA00009175"/>
    </source>
</evidence>
<dbReference type="RefSeq" id="WP_012506187.1">
    <property type="nucleotide sequence ID" value="NC_011059.1"/>
</dbReference>
<dbReference type="Gene3D" id="3.40.190.10">
    <property type="entry name" value="Periplasmic binding protein-like II"/>
    <property type="match status" value="2"/>
</dbReference>
<evidence type="ECO:0000256" key="2">
    <source>
        <dbReference type="ARBA" id="ARBA00022723"/>
    </source>
</evidence>
<feature type="signal peptide" evidence="4">
    <location>
        <begin position="1"/>
        <end position="23"/>
    </location>
</feature>
<dbReference type="AlphaFoldDB" id="B4S9I4"/>
<dbReference type="STRING" id="290512.Paes_1636"/>
<dbReference type="Proteomes" id="UP000002725">
    <property type="component" value="Chromosome"/>
</dbReference>
<reference evidence="5" key="1">
    <citation type="submission" date="2008-06" db="EMBL/GenBank/DDBJ databases">
        <title>Complete sequence of chromosome of Prosthecochloris aestuarii DSM 271.</title>
        <authorList>
            <consortium name="US DOE Joint Genome Institute"/>
            <person name="Lucas S."/>
            <person name="Copeland A."/>
            <person name="Lapidus A."/>
            <person name="Glavina del Rio T."/>
            <person name="Dalin E."/>
            <person name="Tice H."/>
            <person name="Bruce D."/>
            <person name="Goodwin L."/>
            <person name="Pitluck S."/>
            <person name="Schmutz J."/>
            <person name="Larimer F."/>
            <person name="Land M."/>
            <person name="Hauser L."/>
            <person name="Kyrpides N."/>
            <person name="Anderson I."/>
            <person name="Liu Z."/>
            <person name="Li T."/>
            <person name="Zhao F."/>
            <person name="Overmann J."/>
            <person name="Bryant D.A."/>
            <person name="Richardson P."/>
        </authorList>
    </citation>
    <scope>NUCLEOTIDE SEQUENCE [LARGE SCALE GENOMIC DNA]</scope>
    <source>
        <strain evidence="5">DSM 271</strain>
    </source>
</reference>
<dbReference type="GO" id="GO:0030973">
    <property type="term" value="F:molybdate ion binding"/>
    <property type="evidence" value="ECO:0007669"/>
    <property type="project" value="TreeGrafter"/>
</dbReference>
<sequence>MLKKTITGIMMICLIAMASRLQASEITIASGAGYKRPLLELISRYEQQTENSVAGVFGNMYQIISQVRMSGKVCLVFGDRKFFDRSDLDFSTFHPIGEGKLVLAYRKGIQLAAISDINKKEITRVGLPDSAKAIYGDAAMQYLTKSGLIASTRGKLLKLSTVPQVSSYLITKEIDAGFINLTDAIGVADDIGGYIVAEPSNYTVVALQAGVIKGFENDPDVQSFIEYLKTKEARNILTKYGL</sequence>
<feature type="chain" id="PRO_5002823051" evidence="4">
    <location>
        <begin position="24"/>
        <end position="242"/>
    </location>
</feature>
<dbReference type="KEGG" id="paa:Paes_1636"/>
<keyword evidence="3 4" id="KW-0732">Signal</keyword>
<dbReference type="NCBIfam" id="TIGR01256">
    <property type="entry name" value="modA"/>
    <property type="match status" value="1"/>
</dbReference>
<keyword evidence="6" id="KW-1185">Reference proteome</keyword>
<dbReference type="InterPro" id="IPR005950">
    <property type="entry name" value="ModA"/>
</dbReference>
<comment type="similarity">
    <text evidence="1">Belongs to the bacterial solute-binding protein ModA family.</text>
</comment>
<proteinExistence type="inferred from homology"/>
<evidence type="ECO:0000256" key="3">
    <source>
        <dbReference type="ARBA" id="ARBA00022729"/>
    </source>
</evidence>
<protein>
    <submittedName>
        <fullName evidence="5">Molybdenum ABC transporter, periplasmic molybdate-binding protein</fullName>
    </submittedName>
</protein>
<evidence type="ECO:0000313" key="5">
    <source>
        <dbReference type="EMBL" id="ACF46654.1"/>
    </source>
</evidence>
<evidence type="ECO:0000256" key="4">
    <source>
        <dbReference type="SAM" id="SignalP"/>
    </source>
</evidence>
<dbReference type="GO" id="GO:0046872">
    <property type="term" value="F:metal ion binding"/>
    <property type="evidence" value="ECO:0007669"/>
    <property type="project" value="UniProtKB-KW"/>
</dbReference>
<dbReference type="eggNOG" id="COG0725">
    <property type="taxonomic scope" value="Bacteria"/>
</dbReference>
<dbReference type="EMBL" id="CP001108">
    <property type="protein sequence ID" value="ACF46654.1"/>
    <property type="molecule type" value="Genomic_DNA"/>
</dbReference>
<dbReference type="PANTHER" id="PTHR30632:SF14">
    <property type="entry name" value="TUNGSTATE_MOLYBDATE_CHROMATE-BINDING PROTEIN MODA"/>
    <property type="match status" value="1"/>
</dbReference>
<dbReference type="HOGENOM" id="CLU_065520_1_0_10"/>
<accession>B4S9I4</accession>
<gene>
    <name evidence="5" type="ordered locus">Paes_1636</name>
</gene>